<dbReference type="EMBL" id="JAGTXO010000005">
    <property type="protein sequence ID" value="KAG8467939.1"/>
    <property type="molecule type" value="Genomic_DNA"/>
</dbReference>
<feature type="region of interest" description="Disordered" evidence="13">
    <location>
        <begin position="74"/>
        <end position="96"/>
    </location>
</feature>
<evidence type="ECO:0000256" key="2">
    <source>
        <dbReference type="ARBA" id="ARBA00004065"/>
    </source>
</evidence>
<feature type="binding site" evidence="11">
    <location>
        <position position="116"/>
    </location>
    <ligand>
        <name>a divalent metal cation</name>
        <dbReference type="ChEBI" id="CHEBI:60240"/>
    </ligand>
</feature>
<evidence type="ECO:0000256" key="7">
    <source>
        <dbReference type="ARBA" id="ARBA00022723"/>
    </source>
</evidence>
<dbReference type="SUPFAM" id="SSF53098">
    <property type="entry name" value="Ribonuclease H-like"/>
    <property type="match status" value="1"/>
</dbReference>
<evidence type="ECO:0000256" key="11">
    <source>
        <dbReference type="PROSITE-ProRule" id="PRU01319"/>
    </source>
</evidence>
<keyword evidence="10" id="KW-0464">Manganese</keyword>
<evidence type="ECO:0000256" key="6">
    <source>
        <dbReference type="ARBA" id="ARBA00022722"/>
    </source>
</evidence>
<dbReference type="GO" id="GO:0046872">
    <property type="term" value="F:metal ion binding"/>
    <property type="evidence" value="ECO:0007669"/>
    <property type="project" value="UniProtKB-KW"/>
</dbReference>
<dbReference type="GO" id="GO:0043137">
    <property type="term" value="P:DNA replication, removal of RNA primer"/>
    <property type="evidence" value="ECO:0007669"/>
    <property type="project" value="TreeGrafter"/>
</dbReference>
<evidence type="ECO:0000259" key="15">
    <source>
        <dbReference type="PROSITE" id="PS51975"/>
    </source>
</evidence>
<keyword evidence="5" id="KW-0963">Cytoplasm</keyword>
<dbReference type="GO" id="GO:0032299">
    <property type="term" value="C:ribonuclease H2 complex"/>
    <property type="evidence" value="ECO:0007669"/>
    <property type="project" value="TreeGrafter"/>
</dbReference>
<organism evidence="16 17">
    <name type="scientific">Diacronema lutheri</name>
    <name type="common">Unicellular marine alga</name>
    <name type="synonym">Monochrysis lutheri</name>
    <dbReference type="NCBI Taxonomy" id="2081491"/>
    <lineage>
        <taxon>Eukaryota</taxon>
        <taxon>Haptista</taxon>
        <taxon>Haptophyta</taxon>
        <taxon>Pavlovophyceae</taxon>
        <taxon>Pavlovales</taxon>
        <taxon>Pavlovaceae</taxon>
        <taxon>Diacronema</taxon>
    </lineage>
</organism>
<comment type="caution">
    <text evidence="16">The sequence shown here is derived from an EMBL/GenBank/DDBJ whole genome shotgun (WGS) entry which is preliminary data.</text>
</comment>
<evidence type="ECO:0000256" key="10">
    <source>
        <dbReference type="ARBA" id="ARBA00023211"/>
    </source>
</evidence>
<feature type="chain" id="PRO_5035151106" description="Ribonuclease" evidence="14">
    <location>
        <begin position="19"/>
        <end position="516"/>
    </location>
</feature>
<sequence>MLLPSVLVLVHGLLHARAMVSTRARTAATGASVVMRATTGVRTEPAAVSAALAAALAAAAAVPAASEARAKGGVPAGRAASSVPAATTPRGSPAVDMRERERALYASGCECVVGVDEAGRGPLAGPVVAAACFIPVHVEIRGIADSKALSEAAREAIYAELTSHADVAFAVSIQPPAVIDKVNILQATLLAMRESVHALRARAPGLDYVLVDGNRSPFDADPAGIRCEAVVKGDARCLCVAAASIIAKVTRDRLMVEMDRTFPLFEFARHKGYPTARHVALLAQHGPCVEHRRSFAPSDGAQQAAPLSSLAHLALRALLLCEYDTASRPIVEAALLAHVPLERVLAHAVEPAVFAALAPYPNLIDAARDHLTSRPKAGRRTLERVLARFRSERSHGDFGSPAVVHHALAVLAVCERLLCTGLFKRSIRGPLLSTELANLVRALRKACQRVIPADDGIGHWRPAAAGGSAEDDRWRSAPYLELLARAQAGGLAPRPPPSALVGPDAVQLRRLDQWTG</sequence>
<evidence type="ECO:0000313" key="17">
    <source>
        <dbReference type="Proteomes" id="UP000751190"/>
    </source>
</evidence>
<name>A0A8J5XPW7_DIALT</name>
<evidence type="ECO:0000256" key="4">
    <source>
        <dbReference type="ARBA" id="ARBA00007383"/>
    </source>
</evidence>
<comment type="similarity">
    <text evidence="4 12">Belongs to the RNase HII family.</text>
</comment>
<evidence type="ECO:0000256" key="14">
    <source>
        <dbReference type="SAM" id="SignalP"/>
    </source>
</evidence>
<proteinExistence type="inferred from homology"/>
<keyword evidence="7 11" id="KW-0479">Metal-binding</keyword>
<feature type="binding site" evidence="11">
    <location>
        <position position="212"/>
    </location>
    <ligand>
        <name>a divalent metal cation</name>
        <dbReference type="ChEBI" id="CHEBI:60240"/>
    </ligand>
</feature>
<dbReference type="InterPro" id="IPR024567">
    <property type="entry name" value="RNase_HII/HIII_dom"/>
</dbReference>
<dbReference type="Gene3D" id="3.30.420.10">
    <property type="entry name" value="Ribonuclease H-like superfamily/Ribonuclease H"/>
    <property type="match status" value="1"/>
</dbReference>
<evidence type="ECO:0000256" key="12">
    <source>
        <dbReference type="RuleBase" id="RU003515"/>
    </source>
</evidence>
<dbReference type="AlphaFoldDB" id="A0A8J5XPW7"/>
<dbReference type="GO" id="GO:0004523">
    <property type="term" value="F:RNA-DNA hybrid ribonuclease activity"/>
    <property type="evidence" value="ECO:0007669"/>
    <property type="project" value="UniProtKB-UniRule"/>
</dbReference>
<keyword evidence="9 11" id="KW-0378">Hydrolase</keyword>
<keyword evidence="6 11" id="KW-0540">Nuclease</keyword>
<dbReference type="OrthoDB" id="7462577at2759"/>
<dbReference type="GO" id="GO:0003723">
    <property type="term" value="F:RNA binding"/>
    <property type="evidence" value="ECO:0007669"/>
    <property type="project" value="UniProtKB-UniRule"/>
</dbReference>
<dbReference type="GO" id="GO:0006298">
    <property type="term" value="P:mismatch repair"/>
    <property type="evidence" value="ECO:0007669"/>
    <property type="project" value="TreeGrafter"/>
</dbReference>
<dbReference type="PANTHER" id="PTHR10954">
    <property type="entry name" value="RIBONUCLEASE H2 SUBUNIT A"/>
    <property type="match status" value="1"/>
</dbReference>
<evidence type="ECO:0000256" key="3">
    <source>
        <dbReference type="ARBA" id="ARBA00004496"/>
    </source>
</evidence>
<dbReference type="HAMAP" id="MF_00052_B">
    <property type="entry name" value="RNase_HII_B"/>
    <property type="match status" value="1"/>
</dbReference>
<evidence type="ECO:0000256" key="9">
    <source>
        <dbReference type="ARBA" id="ARBA00022801"/>
    </source>
</evidence>
<dbReference type="NCBIfam" id="NF000595">
    <property type="entry name" value="PRK00015.1-3"/>
    <property type="match status" value="1"/>
</dbReference>
<feature type="domain" description="RNase H type-2" evidence="15">
    <location>
        <begin position="110"/>
        <end position="307"/>
    </location>
</feature>
<comment type="cofactor">
    <cofactor evidence="11">
        <name>Mn(2+)</name>
        <dbReference type="ChEBI" id="CHEBI:29035"/>
    </cofactor>
    <cofactor evidence="11">
        <name>Mg(2+)</name>
        <dbReference type="ChEBI" id="CHEBI:18420"/>
    </cofactor>
    <text evidence="11">Manganese or magnesium. Binds 1 divalent metal ion per monomer in the absence of substrate. May bind a second metal ion after substrate binding.</text>
</comment>
<comment type="subcellular location">
    <subcellularLocation>
        <location evidence="3">Cytoplasm</location>
    </subcellularLocation>
</comment>
<dbReference type="InterPro" id="IPR012337">
    <property type="entry name" value="RNaseH-like_sf"/>
</dbReference>
<evidence type="ECO:0000256" key="5">
    <source>
        <dbReference type="ARBA" id="ARBA00022490"/>
    </source>
</evidence>
<keyword evidence="14" id="KW-0732">Signal</keyword>
<dbReference type="EC" id="3.1.26.4" evidence="12"/>
<dbReference type="PANTHER" id="PTHR10954:SF23">
    <property type="entry name" value="RIBONUCLEASE"/>
    <property type="match status" value="1"/>
</dbReference>
<dbReference type="InterPro" id="IPR022898">
    <property type="entry name" value="RNase_HII"/>
</dbReference>
<dbReference type="Proteomes" id="UP000751190">
    <property type="component" value="Unassembled WGS sequence"/>
</dbReference>
<evidence type="ECO:0000256" key="13">
    <source>
        <dbReference type="SAM" id="MobiDB-lite"/>
    </source>
</evidence>
<dbReference type="InterPro" id="IPR001352">
    <property type="entry name" value="RNase_HII/HIII"/>
</dbReference>
<evidence type="ECO:0000313" key="16">
    <source>
        <dbReference type="EMBL" id="KAG8467939.1"/>
    </source>
</evidence>
<dbReference type="InterPro" id="IPR036397">
    <property type="entry name" value="RNaseH_sf"/>
</dbReference>
<dbReference type="GO" id="GO:0005737">
    <property type="term" value="C:cytoplasm"/>
    <property type="evidence" value="ECO:0007669"/>
    <property type="project" value="UniProtKB-SubCell"/>
</dbReference>
<accession>A0A8J5XPW7</accession>
<reference evidence="16" key="1">
    <citation type="submission" date="2021-05" db="EMBL/GenBank/DDBJ databases">
        <title>The genome of the haptophyte Pavlova lutheri (Diacronema luteri, Pavlovales) - a model for lipid biosynthesis in eukaryotic algae.</title>
        <authorList>
            <person name="Hulatt C.J."/>
            <person name="Posewitz M.C."/>
        </authorList>
    </citation>
    <scope>NUCLEOTIDE SEQUENCE</scope>
    <source>
        <strain evidence="16">NIVA-4/92</strain>
    </source>
</reference>
<dbReference type="CDD" id="cd07182">
    <property type="entry name" value="RNase_HII_bacteria_HII_like"/>
    <property type="match status" value="1"/>
</dbReference>
<protein>
    <recommendedName>
        <fullName evidence="12">Ribonuclease</fullName>
        <ecNumber evidence="12">3.1.26.4</ecNumber>
    </recommendedName>
</protein>
<feature type="binding site" evidence="11">
    <location>
        <position position="117"/>
    </location>
    <ligand>
        <name>a divalent metal cation</name>
        <dbReference type="ChEBI" id="CHEBI:60240"/>
    </ligand>
</feature>
<comment type="catalytic activity">
    <reaction evidence="1 11 12">
        <text>Endonucleolytic cleavage to 5'-phosphomonoester.</text>
        <dbReference type="EC" id="3.1.26.4"/>
    </reaction>
</comment>
<evidence type="ECO:0000256" key="1">
    <source>
        <dbReference type="ARBA" id="ARBA00000077"/>
    </source>
</evidence>
<keyword evidence="8 11" id="KW-0255">Endonuclease</keyword>
<keyword evidence="17" id="KW-1185">Reference proteome</keyword>
<feature type="signal peptide" evidence="14">
    <location>
        <begin position="1"/>
        <end position="18"/>
    </location>
</feature>
<dbReference type="PROSITE" id="PS51975">
    <property type="entry name" value="RNASE_H_2"/>
    <property type="match status" value="1"/>
</dbReference>
<dbReference type="Pfam" id="PF01351">
    <property type="entry name" value="RNase_HII"/>
    <property type="match status" value="1"/>
</dbReference>
<gene>
    <name evidence="16" type="ORF">KFE25_006991</name>
</gene>
<evidence type="ECO:0000256" key="8">
    <source>
        <dbReference type="ARBA" id="ARBA00022759"/>
    </source>
</evidence>
<comment type="function">
    <text evidence="2 12">Endonuclease that specifically degrades the RNA of RNA-DNA hybrids.</text>
</comment>